<gene>
    <name evidence="2" type="ORF">BU14_0316s0011</name>
</gene>
<feature type="compositionally biased region" description="Low complexity" evidence="1">
    <location>
        <begin position="139"/>
        <end position="158"/>
    </location>
</feature>
<proteinExistence type="predicted"/>
<feature type="compositionally biased region" description="Low complexity" evidence="1">
    <location>
        <begin position="113"/>
        <end position="125"/>
    </location>
</feature>
<feature type="compositionally biased region" description="Gly residues" evidence="1">
    <location>
        <begin position="316"/>
        <end position="328"/>
    </location>
</feature>
<protein>
    <submittedName>
        <fullName evidence="2">Uncharacterized protein</fullName>
    </submittedName>
</protein>
<feature type="region of interest" description="Disordered" evidence="1">
    <location>
        <begin position="55"/>
        <end position="78"/>
    </location>
</feature>
<feature type="compositionally biased region" description="Low complexity" evidence="1">
    <location>
        <begin position="231"/>
        <end position="257"/>
    </location>
</feature>
<feature type="compositionally biased region" description="Basic residues" evidence="1">
    <location>
        <begin position="173"/>
        <end position="188"/>
    </location>
</feature>
<evidence type="ECO:0000256" key="1">
    <source>
        <dbReference type="SAM" id="MobiDB-lite"/>
    </source>
</evidence>
<keyword evidence="3" id="KW-1185">Reference proteome</keyword>
<feature type="region of interest" description="Disordered" evidence="1">
    <location>
        <begin position="1"/>
        <end position="29"/>
    </location>
</feature>
<dbReference type="AlphaFoldDB" id="A0A1X6P011"/>
<feature type="compositionally biased region" description="Gly residues" evidence="1">
    <location>
        <begin position="190"/>
        <end position="216"/>
    </location>
</feature>
<feature type="region of interest" description="Disordered" evidence="1">
    <location>
        <begin position="309"/>
        <end position="328"/>
    </location>
</feature>
<accession>A0A1X6P011</accession>
<organism evidence="2 3">
    <name type="scientific">Porphyra umbilicalis</name>
    <name type="common">Purple laver</name>
    <name type="synonym">Red alga</name>
    <dbReference type="NCBI Taxonomy" id="2786"/>
    <lineage>
        <taxon>Eukaryota</taxon>
        <taxon>Rhodophyta</taxon>
        <taxon>Bangiophyceae</taxon>
        <taxon>Bangiales</taxon>
        <taxon>Bangiaceae</taxon>
        <taxon>Porphyra</taxon>
    </lineage>
</organism>
<dbReference type="EMBL" id="KV918970">
    <property type="protein sequence ID" value="OSX73983.1"/>
    <property type="molecule type" value="Genomic_DNA"/>
</dbReference>
<feature type="compositionally biased region" description="Gly residues" evidence="1">
    <location>
        <begin position="261"/>
        <end position="270"/>
    </location>
</feature>
<feature type="region of interest" description="Disordered" evidence="1">
    <location>
        <begin position="92"/>
        <end position="274"/>
    </location>
</feature>
<evidence type="ECO:0000313" key="2">
    <source>
        <dbReference type="EMBL" id="OSX73983.1"/>
    </source>
</evidence>
<dbReference type="Proteomes" id="UP000218209">
    <property type="component" value="Unassembled WGS sequence"/>
</dbReference>
<name>A0A1X6P011_PORUM</name>
<sequence length="328" mass="32509">MWERPTTPFHWTNWVGGPTPFKEHSDGRGGWAHPPLDGRAAAVSHPEIVHLRARQPHDPPITLRRATADRPRRRQPAEPSWLRWRLRIRALGPGLPPTTSSRSGPPRHHAPRRAATPRVPTAGVRARARRRWPAPPPAHGGDPAGVAHDAAAAVGGLPRAPPPPPLVPPTPRAARRARRARRPSRPARPRGGGGGGTTMDPARGGGSVAGGGGGGSRAPRPTASAAMAVPGRSAGADGSDVAAAAAAAAVAAAAADATDGRGAGGGGGDGAAAAAVTAGGAGVGFGLHPTGGARTVGAAAPLGTSLMLSHVAASPPGGGGGGWGRGGE</sequence>
<feature type="compositionally biased region" description="Pro residues" evidence="1">
    <location>
        <begin position="159"/>
        <end position="171"/>
    </location>
</feature>
<evidence type="ECO:0000313" key="3">
    <source>
        <dbReference type="Proteomes" id="UP000218209"/>
    </source>
</evidence>
<reference evidence="2 3" key="1">
    <citation type="submission" date="2017-03" db="EMBL/GenBank/DDBJ databases">
        <title>WGS assembly of Porphyra umbilicalis.</title>
        <authorList>
            <person name="Brawley S.H."/>
            <person name="Blouin N.A."/>
            <person name="Ficko-Blean E."/>
            <person name="Wheeler G.L."/>
            <person name="Lohr M."/>
            <person name="Goodson H.V."/>
            <person name="Jenkins J.W."/>
            <person name="Blaby-Haas C.E."/>
            <person name="Helliwell K.E."/>
            <person name="Chan C."/>
            <person name="Marriage T."/>
            <person name="Bhattacharya D."/>
            <person name="Klein A.S."/>
            <person name="Badis Y."/>
            <person name="Brodie J."/>
            <person name="Cao Y."/>
            <person name="Collen J."/>
            <person name="Dittami S.M."/>
            <person name="Gachon C.M."/>
            <person name="Green B.R."/>
            <person name="Karpowicz S."/>
            <person name="Kim J.W."/>
            <person name="Kudahl U."/>
            <person name="Lin S."/>
            <person name="Michel G."/>
            <person name="Mittag M."/>
            <person name="Olson B.J."/>
            <person name="Pangilinan J."/>
            <person name="Peng Y."/>
            <person name="Qiu H."/>
            <person name="Shu S."/>
            <person name="Singer J.T."/>
            <person name="Smith A.G."/>
            <person name="Sprecher B.N."/>
            <person name="Wagner V."/>
            <person name="Wang W."/>
            <person name="Wang Z.-Y."/>
            <person name="Yan J."/>
            <person name="Yarish C."/>
            <person name="Zoeuner-Riek S."/>
            <person name="Zhuang Y."/>
            <person name="Zou Y."/>
            <person name="Lindquist E.A."/>
            <person name="Grimwood J."/>
            <person name="Barry K."/>
            <person name="Rokhsar D.S."/>
            <person name="Schmutz J."/>
            <person name="Stiller J.W."/>
            <person name="Grossman A.R."/>
            <person name="Prochnik S.E."/>
        </authorList>
    </citation>
    <scope>NUCLEOTIDE SEQUENCE [LARGE SCALE GENOMIC DNA]</scope>
    <source>
        <strain evidence="2">4086291</strain>
    </source>
</reference>